<organism evidence="1 2">
    <name type="scientific">Paraburkholderia gardini</name>
    <dbReference type="NCBI Taxonomy" id="2823469"/>
    <lineage>
        <taxon>Bacteria</taxon>
        <taxon>Pseudomonadati</taxon>
        <taxon>Pseudomonadota</taxon>
        <taxon>Betaproteobacteria</taxon>
        <taxon>Burkholderiales</taxon>
        <taxon>Burkholderiaceae</taxon>
        <taxon>Paraburkholderia</taxon>
    </lineage>
</organism>
<gene>
    <name evidence="1" type="ORF">R54767_04411</name>
</gene>
<accession>A0ABN7QSJ0</accession>
<proteinExistence type="predicted"/>
<keyword evidence="2" id="KW-1185">Reference proteome</keyword>
<reference evidence="1 2" key="1">
    <citation type="submission" date="2021-04" db="EMBL/GenBank/DDBJ databases">
        <authorList>
            <person name="Vanwijnsberghe S."/>
        </authorList>
    </citation>
    <scope>NUCLEOTIDE SEQUENCE [LARGE SCALE GENOMIC DNA]</scope>
    <source>
        <strain evidence="1 2">LMG 32171</strain>
    </source>
</reference>
<evidence type="ECO:0000313" key="1">
    <source>
        <dbReference type="EMBL" id="CAG4917485.1"/>
    </source>
</evidence>
<name>A0ABN7QSJ0_9BURK</name>
<comment type="caution">
    <text evidence="1">The sequence shown here is derived from an EMBL/GenBank/DDBJ whole genome shotgun (WGS) entry which is preliminary data.</text>
</comment>
<sequence>MRRVSLIPIVVSLSFSLSTTRSWADNVVKGSQVEIVVNYGNRDLTRLHDLEDELDAAAKAAEAGQLDGDEVALDGSRASIYMTARHVALLVKTVGPILKAHEFSRDAHIIQSD</sequence>
<dbReference type="Proteomes" id="UP000789752">
    <property type="component" value="Unassembled WGS sequence"/>
</dbReference>
<protein>
    <submittedName>
        <fullName evidence="1">Uncharacterized protein</fullName>
    </submittedName>
</protein>
<dbReference type="EMBL" id="CAJQYY010000029">
    <property type="protein sequence ID" value="CAG4917485.1"/>
    <property type="molecule type" value="Genomic_DNA"/>
</dbReference>
<evidence type="ECO:0000313" key="2">
    <source>
        <dbReference type="Proteomes" id="UP000789752"/>
    </source>
</evidence>